<feature type="region of interest" description="Disordered" evidence="5">
    <location>
        <begin position="1"/>
        <end position="30"/>
    </location>
</feature>
<evidence type="ECO:0000256" key="3">
    <source>
        <dbReference type="ARBA" id="ARBA00022989"/>
    </source>
</evidence>
<evidence type="ECO:0000313" key="7">
    <source>
        <dbReference type="EMBL" id="KAF7550516.1"/>
    </source>
</evidence>
<dbReference type="AlphaFoldDB" id="A0A9P5LH36"/>
<comment type="subcellular location">
    <subcellularLocation>
        <location evidence="1">Membrane</location>
        <topology evidence="1">Multi-pass membrane protein</topology>
    </subcellularLocation>
</comment>
<dbReference type="Gene3D" id="1.20.1250.20">
    <property type="entry name" value="MFS general substrate transporter like domains"/>
    <property type="match status" value="1"/>
</dbReference>
<dbReference type="PANTHER" id="PTHR48022">
    <property type="entry name" value="PLASTIDIC GLUCOSE TRANSPORTER 4"/>
    <property type="match status" value="1"/>
</dbReference>
<organism evidence="7 8">
    <name type="scientific">Cylindrodendrum hubeiense</name>
    <dbReference type="NCBI Taxonomy" id="595255"/>
    <lineage>
        <taxon>Eukaryota</taxon>
        <taxon>Fungi</taxon>
        <taxon>Dikarya</taxon>
        <taxon>Ascomycota</taxon>
        <taxon>Pezizomycotina</taxon>
        <taxon>Sordariomycetes</taxon>
        <taxon>Hypocreomycetidae</taxon>
        <taxon>Hypocreales</taxon>
        <taxon>Nectriaceae</taxon>
        <taxon>Cylindrodendrum</taxon>
    </lineage>
</organism>
<feature type="transmembrane region" description="Helical" evidence="6">
    <location>
        <begin position="54"/>
        <end position="79"/>
    </location>
</feature>
<evidence type="ECO:0000256" key="5">
    <source>
        <dbReference type="SAM" id="MobiDB-lite"/>
    </source>
</evidence>
<evidence type="ECO:0000256" key="4">
    <source>
        <dbReference type="ARBA" id="ARBA00023136"/>
    </source>
</evidence>
<evidence type="ECO:0000256" key="6">
    <source>
        <dbReference type="SAM" id="Phobius"/>
    </source>
</evidence>
<dbReference type="GO" id="GO:0005351">
    <property type="term" value="F:carbohydrate:proton symporter activity"/>
    <property type="evidence" value="ECO:0007669"/>
    <property type="project" value="TreeGrafter"/>
</dbReference>
<dbReference type="Proteomes" id="UP000722485">
    <property type="component" value="Unassembled WGS sequence"/>
</dbReference>
<keyword evidence="4 6" id="KW-0472">Membrane</keyword>
<feature type="transmembrane region" description="Helical" evidence="6">
    <location>
        <begin position="163"/>
        <end position="186"/>
    </location>
</feature>
<protein>
    <recommendedName>
        <fullName evidence="9">Major facilitator superfamily (MFS) profile domain-containing protein</fullName>
    </recommendedName>
</protein>
<feature type="transmembrane region" description="Helical" evidence="6">
    <location>
        <begin position="419"/>
        <end position="437"/>
    </location>
</feature>
<dbReference type="InterPro" id="IPR005828">
    <property type="entry name" value="MFS_sugar_transport-like"/>
</dbReference>
<dbReference type="InterPro" id="IPR036259">
    <property type="entry name" value="MFS_trans_sf"/>
</dbReference>
<dbReference type="SUPFAM" id="SSF103473">
    <property type="entry name" value="MFS general substrate transporter"/>
    <property type="match status" value="1"/>
</dbReference>
<dbReference type="Pfam" id="PF00083">
    <property type="entry name" value="Sugar_tr"/>
    <property type="match status" value="2"/>
</dbReference>
<feature type="transmembrane region" description="Helical" evidence="6">
    <location>
        <begin position="134"/>
        <end position="151"/>
    </location>
</feature>
<reference evidence="7" key="1">
    <citation type="submission" date="2020-03" db="EMBL/GenBank/DDBJ databases">
        <title>Draft Genome Sequence of Cylindrodendrum hubeiense.</title>
        <authorList>
            <person name="Buettner E."/>
            <person name="Kellner H."/>
        </authorList>
    </citation>
    <scope>NUCLEOTIDE SEQUENCE</scope>
    <source>
        <strain evidence="7">IHI 201604</strain>
    </source>
</reference>
<comment type="caution">
    <text evidence="7">The sequence shown here is derived from an EMBL/GenBank/DDBJ whole genome shotgun (WGS) entry which is preliminary data.</text>
</comment>
<feature type="transmembrane region" description="Helical" evidence="6">
    <location>
        <begin position="385"/>
        <end position="407"/>
    </location>
</feature>
<feature type="transmembrane region" description="Helical" evidence="6">
    <location>
        <begin position="320"/>
        <end position="339"/>
    </location>
</feature>
<gene>
    <name evidence="7" type="ORF">G7Z17_g5674</name>
</gene>
<dbReference type="OrthoDB" id="6612291at2759"/>
<dbReference type="InterPro" id="IPR050360">
    <property type="entry name" value="MFS_Sugar_Transporters"/>
</dbReference>
<feature type="transmembrane region" description="Helical" evidence="6">
    <location>
        <begin position="286"/>
        <end position="308"/>
    </location>
</feature>
<feature type="transmembrane region" description="Helical" evidence="6">
    <location>
        <begin position="99"/>
        <end position="122"/>
    </location>
</feature>
<evidence type="ECO:0008006" key="9">
    <source>
        <dbReference type="Google" id="ProtNLM"/>
    </source>
</evidence>
<name>A0A9P5LH36_9HYPO</name>
<accession>A0A9P5LH36</accession>
<keyword evidence="3 6" id="KW-1133">Transmembrane helix</keyword>
<keyword evidence="8" id="KW-1185">Reference proteome</keyword>
<keyword evidence="2 6" id="KW-0812">Transmembrane</keyword>
<sequence>MTQSTELHNMKTHGSHYESSSGPEAALRSGQEIAKAERDMSVWENAKRHWRPMLIASVGVTSAMVSGFDVVANSASISMPSFLIYFGSMGPTGYYLPSIWTSLWTAMSALMQAFGAIANGWVTDRLGRNILQKMLSGVDIGALMAVATTYIGDVVPLKLCAPIQTGLVLFIIFMQDLALGIVRIFVPIVEESAFRNVIAIQWAVGGLSAVAWAVVPESPAWLISRGKFDAARKAMRQIYGSSNSPEDRYENLKHVIQLELEQQADKSCTSITCFQGHNLKRTMTVAFLYSTTNIGGAPLLAQNIYFLIIAGLEAVHCFDIGIGGFGLAILLVAAGGLHWATSKGVLWAIAVIMNVLISIQASTLQGAGWPIAAEVPSYHLRSKTLSIGIFAQTGTTWLFTFITPYMYNVDSGNLGAKTGFIYAGTTVFLIVCAWILVPDTTGLSTAEIDAAYETGVKPGNFHKHVFDTTVAQKKGDSEI</sequence>
<evidence type="ECO:0000256" key="2">
    <source>
        <dbReference type="ARBA" id="ARBA00022692"/>
    </source>
</evidence>
<evidence type="ECO:0000313" key="8">
    <source>
        <dbReference type="Proteomes" id="UP000722485"/>
    </source>
</evidence>
<dbReference type="GO" id="GO:0016020">
    <property type="term" value="C:membrane"/>
    <property type="evidence" value="ECO:0007669"/>
    <property type="project" value="UniProtKB-SubCell"/>
</dbReference>
<evidence type="ECO:0000256" key="1">
    <source>
        <dbReference type="ARBA" id="ARBA00004141"/>
    </source>
</evidence>
<feature type="transmembrane region" description="Helical" evidence="6">
    <location>
        <begin position="345"/>
        <end position="364"/>
    </location>
</feature>
<dbReference type="EMBL" id="JAANBB010000097">
    <property type="protein sequence ID" value="KAF7550516.1"/>
    <property type="molecule type" value="Genomic_DNA"/>
</dbReference>
<dbReference type="PANTHER" id="PTHR48022:SF33">
    <property type="entry name" value="SUGAR PERMEASE, PUTATIVE (AFU_ORTHOLOGUE AFUA_6G12040)-RELATED"/>
    <property type="match status" value="1"/>
</dbReference>
<proteinExistence type="predicted"/>